<dbReference type="GO" id="GO:0006508">
    <property type="term" value="P:proteolysis"/>
    <property type="evidence" value="ECO:0007669"/>
    <property type="project" value="UniProtKB-KW"/>
</dbReference>
<evidence type="ECO:0000256" key="3">
    <source>
        <dbReference type="ARBA" id="ARBA00006534"/>
    </source>
</evidence>
<dbReference type="Pfam" id="PF03575">
    <property type="entry name" value="Peptidase_S51"/>
    <property type="match status" value="1"/>
</dbReference>
<evidence type="ECO:0000256" key="7">
    <source>
        <dbReference type="ARBA" id="ARBA00022801"/>
    </source>
</evidence>
<evidence type="ECO:0000256" key="8">
    <source>
        <dbReference type="ARBA" id="ARBA00022825"/>
    </source>
</evidence>
<dbReference type="PANTHER" id="PTHR36175">
    <property type="entry name" value="CYANOPHYCINASE"/>
    <property type="match status" value="1"/>
</dbReference>
<evidence type="ECO:0000313" key="9">
    <source>
        <dbReference type="EMBL" id="CAA9561299.1"/>
    </source>
</evidence>
<comment type="catalytic activity">
    <reaction evidence="1">
        <text>[L-4-(L-arginin-2-N-yl)aspartate](n) + H2O = [L-4-(L-arginin-2-N-yl)aspartate](n-1) + L-4-(L-arginin-2-N-yl)aspartate</text>
        <dbReference type="Rhea" id="RHEA:12845"/>
        <dbReference type="Rhea" id="RHEA-COMP:13728"/>
        <dbReference type="Rhea" id="RHEA-COMP:13734"/>
        <dbReference type="ChEBI" id="CHEBI:15377"/>
        <dbReference type="ChEBI" id="CHEBI:137986"/>
        <dbReference type="ChEBI" id="CHEBI:137991"/>
        <dbReference type="EC" id="3.4.15.6"/>
    </reaction>
</comment>
<gene>
    <name evidence="9" type="ORF">AVDCRST_MAG49-2441</name>
</gene>
<evidence type="ECO:0000256" key="2">
    <source>
        <dbReference type="ARBA" id="ARBA00002039"/>
    </source>
</evidence>
<dbReference type="GO" id="GO:0004180">
    <property type="term" value="F:carboxypeptidase activity"/>
    <property type="evidence" value="ECO:0007669"/>
    <property type="project" value="UniProtKB-KW"/>
</dbReference>
<evidence type="ECO:0000256" key="6">
    <source>
        <dbReference type="ARBA" id="ARBA00022670"/>
    </source>
</evidence>
<accession>A0A6J4UXS0</accession>
<comment type="similarity">
    <text evidence="3">Belongs to the peptidase S51 family.</text>
</comment>
<dbReference type="AlphaFoldDB" id="A0A6J4UXS0"/>
<keyword evidence="6" id="KW-0645">Protease</keyword>
<protein>
    <recommendedName>
        <fullName evidence="5">Cyanophycinase</fullName>
        <ecNumber evidence="4">3.4.15.6</ecNumber>
    </recommendedName>
</protein>
<dbReference type="EMBL" id="CADCWG010000165">
    <property type="protein sequence ID" value="CAA9561299.1"/>
    <property type="molecule type" value="Genomic_DNA"/>
</dbReference>
<dbReference type="CDD" id="cd03145">
    <property type="entry name" value="GAT1_cyanophycinase"/>
    <property type="match status" value="1"/>
</dbReference>
<organism evidence="9">
    <name type="scientific">uncultured Thermomicrobiales bacterium</name>
    <dbReference type="NCBI Taxonomy" id="1645740"/>
    <lineage>
        <taxon>Bacteria</taxon>
        <taxon>Pseudomonadati</taxon>
        <taxon>Thermomicrobiota</taxon>
        <taxon>Thermomicrobia</taxon>
        <taxon>Thermomicrobiales</taxon>
        <taxon>environmental samples</taxon>
    </lineage>
</organism>
<proteinExistence type="inferred from homology"/>
<dbReference type="InterPro" id="IPR005320">
    <property type="entry name" value="Peptidase_S51"/>
</dbReference>
<reference evidence="9" key="1">
    <citation type="submission" date="2020-02" db="EMBL/GenBank/DDBJ databases">
        <authorList>
            <person name="Meier V. D."/>
        </authorList>
    </citation>
    <scope>NUCLEOTIDE SEQUENCE</scope>
    <source>
        <strain evidence="9">AVDCRST_MAG49</strain>
    </source>
</reference>
<dbReference type="SUPFAM" id="SSF52317">
    <property type="entry name" value="Class I glutamine amidotransferase-like"/>
    <property type="match status" value="1"/>
</dbReference>
<dbReference type="PANTHER" id="PTHR36175:SF1">
    <property type="entry name" value="CYANOPHYCINASE"/>
    <property type="match status" value="1"/>
</dbReference>
<dbReference type="GO" id="GO:0008236">
    <property type="term" value="F:serine-type peptidase activity"/>
    <property type="evidence" value="ECO:0007669"/>
    <property type="project" value="UniProtKB-KW"/>
</dbReference>
<dbReference type="Gene3D" id="3.40.50.880">
    <property type="match status" value="1"/>
</dbReference>
<keyword evidence="9" id="KW-0121">Carboxypeptidase</keyword>
<evidence type="ECO:0000256" key="4">
    <source>
        <dbReference type="ARBA" id="ARBA00013115"/>
    </source>
</evidence>
<dbReference type="InterPro" id="IPR029062">
    <property type="entry name" value="Class_I_gatase-like"/>
</dbReference>
<dbReference type="NCBIfam" id="TIGR02069">
    <property type="entry name" value="cyanophycinase"/>
    <property type="match status" value="1"/>
</dbReference>
<dbReference type="EC" id="3.4.15.6" evidence="4"/>
<sequence length="179" mass="18555">MTGGDQSTLVSLLAGTLAMDCIRLRNADGVVVAGTSAGASIVAAHVMVGGTGLAGDTGSAAARKGLVDLVAGFGLLQDIIVDQHFSQRGRMGRLLSVFAGNPGLLSIGLDEDTAVVIDREGVLEVLGSGMVTLIDGRNATSDYFEREVGEVLTVVDSHLFVLGPGRKFDLDTRRPIMDE</sequence>
<name>A0A6J4UXS0_9BACT</name>
<keyword evidence="8" id="KW-0720">Serine protease</keyword>
<dbReference type="InterPro" id="IPR011811">
    <property type="entry name" value="Peptidase_S51_cyanophycinase"/>
</dbReference>
<keyword evidence="7 9" id="KW-0378">Hydrolase</keyword>
<dbReference type="GO" id="GO:0008241">
    <property type="term" value="F:peptidyl-dipeptidase activity"/>
    <property type="evidence" value="ECO:0007669"/>
    <property type="project" value="UniProtKB-EC"/>
</dbReference>
<evidence type="ECO:0000256" key="5">
    <source>
        <dbReference type="ARBA" id="ARBA00015719"/>
    </source>
</evidence>
<evidence type="ECO:0000256" key="1">
    <source>
        <dbReference type="ARBA" id="ARBA00001092"/>
    </source>
</evidence>
<comment type="function">
    <text evidence="2">Exopeptidase that catalyzes the hydrolytic cleavage of multi-L-arginyl-poly-L-aspartic acid (cyanophycin; a water-insoluble reserve polymer) into aspartate-arginine dipeptides.</text>
</comment>